<accession>A0ABR6FYR8</accession>
<evidence type="ECO:0000313" key="2">
    <source>
        <dbReference type="Proteomes" id="UP000533533"/>
    </source>
</evidence>
<comment type="caution">
    <text evidence="1">The sequence shown here is derived from an EMBL/GenBank/DDBJ whole genome shotgun (WGS) entry which is preliminary data.</text>
</comment>
<dbReference type="EMBL" id="JACHVZ010000029">
    <property type="protein sequence ID" value="MBB2932586.1"/>
    <property type="molecule type" value="Genomic_DNA"/>
</dbReference>
<gene>
    <name evidence="1" type="ORF">FHX59_007071</name>
</gene>
<protein>
    <submittedName>
        <fullName evidence="1">Protein ImuA</fullName>
    </submittedName>
</protein>
<evidence type="ECO:0000313" key="1">
    <source>
        <dbReference type="EMBL" id="MBB2932586.1"/>
    </source>
</evidence>
<sequence length="94" mass="10222">MALPLLNVEAIHPDLWRASQLGSAHGRTVTTGHEALDAELPGHGWPMGPLTEVIVPQPGCGELRLLRVCLHSMKCVYILSFARAGQDDSNVIER</sequence>
<proteinExistence type="predicted"/>
<dbReference type="RefSeq" id="WP_133253739.1">
    <property type="nucleotide sequence ID" value="NZ_JACHVZ010000029.1"/>
</dbReference>
<name>A0ABR6FYR8_9BURK</name>
<reference evidence="1 2" key="1">
    <citation type="submission" date="2020-08" db="EMBL/GenBank/DDBJ databases">
        <title>Genomic Encyclopedia of Type Strains, Phase IV (KMG-V): Genome sequencing to study the core and pangenomes of soil and plant-associated prokaryotes.</title>
        <authorList>
            <person name="Whitman W."/>
        </authorList>
    </citation>
    <scope>NUCLEOTIDE SEQUENCE [LARGE SCALE GENOMIC DNA]</scope>
    <source>
        <strain evidence="1 2">SRMrh-85</strain>
    </source>
</reference>
<organism evidence="1 2">
    <name type="scientific">Paraburkholderia silvatlantica</name>
    <dbReference type="NCBI Taxonomy" id="321895"/>
    <lineage>
        <taxon>Bacteria</taxon>
        <taxon>Pseudomonadati</taxon>
        <taxon>Pseudomonadota</taxon>
        <taxon>Betaproteobacteria</taxon>
        <taxon>Burkholderiales</taxon>
        <taxon>Burkholderiaceae</taxon>
        <taxon>Paraburkholderia</taxon>
    </lineage>
</organism>
<dbReference type="Proteomes" id="UP000533533">
    <property type="component" value="Unassembled WGS sequence"/>
</dbReference>
<keyword evidence="2" id="KW-1185">Reference proteome</keyword>